<proteinExistence type="predicted"/>
<protein>
    <submittedName>
        <fullName evidence="2">Acyl carrier protein</fullName>
    </submittedName>
</protein>
<comment type="caution">
    <text evidence="1">The sequence shown here is derived from an EMBL/GenBank/DDBJ whole genome shotgun (WGS) entry which is preliminary data.</text>
</comment>
<sequence>MNGIEYEEFLAFMQHSLATEKPELADMSVVEFARCSLQDAGVDSLALTELVIKVNSRWSNEFSDQFLASPQIDIPGHWWDQVSRSTQGIEKGQR</sequence>
<dbReference type="Gene3D" id="1.10.1200.10">
    <property type="entry name" value="ACP-like"/>
    <property type="match status" value="1"/>
</dbReference>
<organism evidence="1 3">
    <name type="scientific">Glycomyces lechevalierae</name>
    <dbReference type="NCBI Taxonomy" id="256034"/>
    <lineage>
        <taxon>Bacteria</taxon>
        <taxon>Bacillati</taxon>
        <taxon>Actinomycetota</taxon>
        <taxon>Actinomycetes</taxon>
        <taxon>Glycomycetales</taxon>
        <taxon>Glycomycetaceae</taxon>
        <taxon>Glycomyces</taxon>
    </lineage>
</organism>
<reference evidence="1" key="1">
    <citation type="submission" date="2022-12" db="EMBL/GenBank/DDBJ databases">
        <title>Gycomyces niveus sp.nov., a novel actinomycete isolated from soil in Shouguang.</title>
        <authorList>
            <person name="Yang X."/>
        </authorList>
    </citation>
    <scope>NUCLEOTIDE SEQUENCE</scope>
    <source>
        <strain evidence="1">DSM 44724</strain>
    </source>
</reference>
<dbReference type="AlphaFoldDB" id="A0A9X3SVI8"/>
<dbReference type="EMBL" id="JAVDYD010000001">
    <property type="protein sequence ID" value="MDR7340803.1"/>
    <property type="molecule type" value="Genomic_DNA"/>
</dbReference>
<evidence type="ECO:0000313" key="1">
    <source>
        <dbReference type="EMBL" id="MDA1386039.1"/>
    </source>
</evidence>
<evidence type="ECO:0000313" key="2">
    <source>
        <dbReference type="EMBL" id="MDR7340803.1"/>
    </source>
</evidence>
<dbReference type="Proteomes" id="UP001145799">
    <property type="component" value="Unassembled WGS sequence"/>
</dbReference>
<dbReference type="EMBL" id="JAPZVQ010000007">
    <property type="protein sequence ID" value="MDA1386039.1"/>
    <property type="molecule type" value="Genomic_DNA"/>
</dbReference>
<dbReference type="Proteomes" id="UP001183604">
    <property type="component" value="Unassembled WGS sequence"/>
</dbReference>
<evidence type="ECO:0000313" key="3">
    <source>
        <dbReference type="Proteomes" id="UP001145799"/>
    </source>
</evidence>
<reference evidence="2 4" key="2">
    <citation type="submission" date="2023-07" db="EMBL/GenBank/DDBJ databases">
        <title>Sequencing the genomes of 1000 actinobacteria strains.</title>
        <authorList>
            <person name="Klenk H.-P."/>
        </authorList>
    </citation>
    <scope>NUCLEOTIDE SEQUENCE [LARGE SCALE GENOMIC DNA]</scope>
    <source>
        <strain evidence="2 4">DSM 44724</strain>
    </source>
</reference>
<gene>
    <name evidence="2" type="ORF">J2S69_004522</name>
    <name evidence="1" type="ORF">O2L01_13685</name>
</gene>
<accession>A0A9X3SVI8</accession>
<dbReference type="InterPro" id="IPR036736">
    <property type="entry name" value="ACP-like_sf"/>
</dbReference>
<dbReference type="RefSeq" id="WP_270122505.1">
    <property type="nucleotide sequence ID" value="NZ_BAAAOM010000001.1"/>
</dbReference>
<evidence type="ECO:0000313" key="4">
    <source>
        <dbReference type="Proteomes" id="UP001183604"/>
    </source>
</evidence>
<keyword evidence="4" id="KW-1185">Reference proteome</keyword>
<name>A0A9X3SVI8_9ACTN</name>